<evidence type="ECO:0000313" key="2">
    <source>
        <dbReference type="Proteomes" id="UP000500961"/>
    </source>
</evidence>
<organism evidence="1 2">
    <name type="scientific">Tenuifilum thalassicum</name>
    <dbReference type="NCBI Taxonomy" id="2590900"/>
    <lineage>
        <taxon>Bacteria</taxon>
        <taxon>Pseudomonadati</taxon>
        <taxon>Bacteroidota</taxon>
        <taxon>Bacteroidia</taxon>
        <taxon>Bacteroidales</taxon>
        <taxon>Tenuifilaceae</taxon>
        <taxon>Tenuifilum</taxon>
    </lineage>
</organism>
<proteinExistence type="predicted"/>
<evidence type="ECO:0000313" key="1">
    <source>
        <dbReference type="EMBL" id="QKG80570.1"/>
    </source>
</evidence>
<dbReference type="SUPFAM" id="SSF53756">
    <property type="entry name" value="UDP-Glycosyltransferase/glycogen phosphorylase"/>
    <property type="match status" value="1"/>
</dbReference>
<keyword evidence="2" id="KW-1185">Reference proteome</keyword>
<dbReference type="Proteomes" id="UP000500961">
    <property type="component" value="Chromosome"/>
</dbReference>
<gene>
    <name evidence="1" type="ORF">FHG85_09910</name>
</gene>
<keyword evidence="1" id="KW-0808">Transferase</keyword>
<dbReference type="GO" id="GO:0016757">
    <property type="term" value="F:glycosyltransferase activity"/>
    <property type="evidence" value="ECO:0007669"/>
    <property type="project" value="TreeGrafter"/>
</dbReference>
<dbReference type="PANTHER" id="PTHR12526">
    <property type="entry name" value="GLYCOSYLTRANSFERASE"/>
    <property type="match status" value="1"/>
</dbReference>
<dbReference type="KEGG" id="ttz:FHG85_09910"/>
<dbReference type="EMBL" id="CP041345">
    <property type="protein sequence ID" value="QKG80570.1"/>
    <property type="molecule type" value="Genomic_DNA"/>
</dbReference>
<dbReference type="PANTHER" id="PTHR12526:SF600">
    <property type="entry name" value="GLYCOSYL TRANSFERASE GROUP 1"/>
    <property type="match status" value="1"/>
</dbReference>
<dbReference type="Gene3D" id="3.40.50.2000">
    <property type="entry name" value="Glycogen Phosphorylase B"/>
    <property type="match status" value="2"/>
</dbReference>
<reference evidence="1 2" key="1">
    <citation type="submission" date="2019-07" db="EMBL/GenBank/DDBJ databases">
        <title>Thalassofilum flectens gen. nov., sp. nov., a novel moderate thermophilic anaerobe from a shallow sea hot spring in Kunashir Island (Russia), representing a new family in the order Bacteroidales, and proposal of Thalassofilacea fam. nov.</title>
        <authorList>
            <person name="Kochetkova T.V."/>
            <person name="Podosokorskaya O.A."/>
            <person name="Novikov A."/>
            <person name="Elcheninov A.G."/>
            <person name="Toshchakov S.V."/>
            <person name="Kublanov I.V."/>
        </authorList>
    </citation>
    <scope>NUCLEOTIDE SEQUENCE [LARGE SCALE GENOMIC DNA]</scope>
    <source>
        <strain evidence="1 2">38-H</strain>
    </source>
</reference>
<dbReference type="AlphaFoldDB" id="A0A7D3XLS4"/>
<dbReference type="Pfam" id="PF13692">
    <property type="entry name" value="Glyco_trans_1_4"/>
    <property type="match status" value="1"/>
</dbReference>
<dbReference type="CDD" id="cd03801">
    <property type="entry name" value="GT4_PimA-like"/>
    <property type="match status" value="1"/>
</dbReference>
<name>A0A7D3XLS4_9BACT</name>
<protein>
    <submittedName>
        <fullName evidence="1">Glycosyltransferase family 4 protein</fullName>
    </submittedName>
</protein>
<accession>A0A7D3XLS4</accession>
<sequence>MNILVISHKPPYPPVDGGTLATLNMCIGLAKAGNRVTVLTLSSQKHPSSLDIIPDHIQNLINFEIVHTTIKTNIPGYIRNFLFSKRPYNIERYISLSFKRLLIKNLKNQDYQVVQIEGLYLYPYLKTIRRHFKGLISIRTHNVEHQIWDKIEKNENSKPRQLYFKFLAKRLARIEHKLSKMVDALVSITEPDRQWFINNGFTKPSITIPVGYFTDDITSDADPVDFPSICYIGALDWLPNIEGLKWFLDWVWPIIQAEIPGIEFHIAGRNAPEDFAERLMIERNIIFHGQVASASAFLSRCPIMIVPLLSGSGLRIKIIEGMHLNRTIIATSIAVKGIDVKHKEHLLIADKPEEFAHAVCSVINDPSFGKQLGKNALEYAKSNFDAVKLAHELTNFYEKILQ</sequence>
<dbReference type="RefSeq" id="WP_173075420.1">
    <property type="nucleotide sequence ID" value="NZ_CP041345.1"/>
</dbReference>